<keyword evidence="5" id="KW-0862">Zinc</keyword>
<reference evidence="12" key="1">
    <citation type="submission" date="2025-08" db="UniProtKB">
        <authorList>
            <consortium name="RefSeq"/>
        </authorList>
    </citation>
    <scope>IDENTIFICATION</scope>
</reference>
<dbReference type="Gene3D" id="3.30.160.60">
    <property type="entry name" value="Classic Zinc Finger"/>
    <property type="match status" value="5"/>
</dbReference>
<keyword evidence="3" id="KW-0677">Repeat</keyword>
<dbReference type="AlphaFoldDB" id="A0A6J2PV26"/>
<dbReference type="PANTHER" id="PTHR24394">
    <property type="entry name" value="ZINC FINGER PROTEIN"/>
    <property type="match status" value="1"/>
</dbReference>
<evidence type="ECO:0000256" key="6">
    <source>
        <dbReference type="ARBA" id="ARBA00023242"/>
    </source>
</evidence>
<feature type="compositionally biased region" description="Acidic residues" evidence="9">
    <location>
        <begin position="161"/>
        <end position="173"/>
    </location>
</feature>
<name>A0A6J2PV26_COTGO</name>
<dbReference type="PROSITE" id="PS50157">
    <property type="entry name" value="ZINC_FINGER_C2H2_2"/>
    <property type="match status" value="6"/>
</dbReference>
<feature type="domain" description="C2H2-type" evidence="10">
    <location>
        <begin position="227"/>
        <end position="254"/>
    </location>
</feature>
<feature type="domain" description="C2H2-type" evidence="10">
    <location>
        <begin position="192"/>
        <end position="226"/>
    </location>
</feature>
<dbReference type="RefSeq" id="XP_029288957.1">
    <property type="nucleotide sequence ID" value="XM_029433097.1"/>
</dbReference>
<protein>
    <submittedName>
        <fullName evidence="12">Gastrula zinc finger protein XlCGF26.1-like isoform X1</fullName>
    </submittedName>
</protein>
<feature type="domain" description="C2H2-type" evidence="10">
    <location>
        <begin position="283"/>
        <end position="310"/>
    </location>
</feature>
<dbReference type="Proteomes" id="UP000504630">
    <property type="component" value="Chromosome 6"/>
</dbReference>
<dbReference type="FunFam" id="3.30.160.60:FF:000264">
    <property type="entry name" value="Zinc finger protein 236"/>
    <property type="match status" value="1"/>
</dbReference>
<feature type="region of interest" description="Disordered" evidence="9">
    <location>
        <begin position="102"/>
        <end position="198"/>
    </location>
</feature>
<evidence type="ECO:0000259" key="10">
    <source>
        <dbReference type="PROSITE" id="PS50157"/>
    </source>
</evidence>
<dbReference type="GO" id="GO:0005634">
    <property type="term" value="C:nucleus"/>
    <property type="evidence" value="ECO:0007669"/>
    <property type="project" value="UniProtKB-SubCell"/>
</dbReference>
<feature type="domain" description="C2H2-type" evidence="10">
    <location>
        <begin position="311"/>
        <end position="338"/>
    </location>
</feature>
<dbReference type="GO" id="GO:0000981">
    <property type="term" value="F:DNA-binding transcription factor activity, RNA polymerase II-specific"/>
    <property type="evidence" value="ECO:0007669"/>
    <property type="project" value="TreeGrafter"/>
</dbReference>
<proteinExistence type="predicted"/>
<dbReference type="FunFam" id="3.30.160.60:FF:000733">
    <property type="entry name" value="Zinc finger protein 236 variant"/>
    <property type="match status" value="1"/>
</dbReference>
<feature type="coiled-coil region" evidence="8">
    <location>
        <begin position="23"/>
        <end position="50"/>
    </location>
</feature>
<comment type="subcellular location">
    <subcellularLocation>
        <location evidence="1">Nucleus</location>
    </subcellularLocation>
</comment>
<keyword evidence="4 7" id="KW-0863">Zinc-finger</keyword>
<keyword evidence="6" id="KW-0539">Nucleus</keyword>
<dbReference type="InterPro" id="IPR013087">
    <property type="entry name" value="Znf_C2H2_type"/>
</dbReference>
<dbReference type="Pfam" id="PF00096">
    <property type="entry name" value="zf-C2H2"/>
    <property type="match status" value="3"/>
</dbReference>
<dbReference type="OrthoDB" id="8113227at2759"/>
<evidence type="ECO:0000313" key="12">
    <source>
        <dbReference type="RefSeq" id="XP_029288957.1"/>
    </source>
</evidence>
<organism evidence="11 12">
    <name type="scientific">Cottoperca gobio</name>
    <name type="common">Frogmouth</name>
    <name type="synonym">Aphritis gobio</name>
    <dbReference type="NCBI Taxonomy" id="56716"/>
    <lineage>
        <taxon>Eukaryota</taxon>
        <taxon>Metazoa</taxon>
        <taxon>Chordata</taxon>
        <taxon>Craniata</taxon>
        <taxon>Vertebrata</taxon>
        <taxon>Euteleostomi</taxon>
        <taxon>Actinopterygii</taxon>
        <taxon>Neopterygii</taxon>
        <taxon>Teleostei</taxon>
        <taxon>Neoteleostei</taxon>
        <taxon>Acanthomorphata</taxon>
        <taxon>Eupercaria</taxon>
        <taxon>Perciformes</taxon>
        <taxon>Notothenioidei</taxon>
        <taxon>Bovichtidae</taxon>
        <taxon>Cottoperca</taxon>
    </lineage>
</organism>
<dbReference type="Pfam" id="PF12874">
    <property type="entry name" value="zf-met"/>
    <property type="match status" value="1"/>
</dbReference>
<evidence type="ECO:0000256" key="9">
    <source>
        <dbReference type="SAM" id="MobiDB-lite"/>
    </source>
</evidence>
<dbReference type="InParanoid" id="A0A6J2PV26"/>
<accession>A0A6J2PV26</accession>
<feature type="domain" description="C2H2-type" evidence="10">
    <location>
        <begin position="255"/>
        <end position="282"/>
    </location>
</feature>
<dbReference type="KEGG" id="cgob:115009229"/>
<evidence type="ECO:0000256" key="1">
    <source>
        <dbReference type="ARBA" id="ARBA00004123"/>
    </source>
</evidence>
<dbReference type="PROSITE" id="PS00028">
    <property type="entry name" value="ZINC_FINGER_C2H2_1"/>
    <property type="match status" value="5"/>
</dbReference>
<keyword evidence="8" id="KW-0175">Coiled coil</keyword>
<evidence type="ECO:0000256" key="8">
    <source>
        <dbReference type="SAM" id="Coils"/>
    </source>
</evidence>
<dbReference type="InterPro" id="IPR036236">
    <property type="entry name" value="Znf_C2H2_sf"/>
</dbReference>
<dbReference type="SUPFAM" id="SSF57667">
    <property type="entry name" value="beta-beta-alpha zinc fingers"/>
    <property type="match status" value="3"/>
</dbReference>
<keyword evidence="11" id="KW-1185">Reference proteome</keyword>
<evidence type="ECO:0000256" key="3">
    <source>
        <dbReference type="ARBA" id="ARBA00022737"/>
    </source>
</evidence>
<dbReference type="GeneID" id="115009229"/>
<sequence>MSKTQMLRDFVNQRLTAAAGEIFELFERTITEYEEELEFSSKEIHRQRKLLDTVFHPEVRLHRADVQQLFMEQQEWSPSLDQEDPEPPHIKEELFISDPVPVKSEEDDEGKAQSSQLHESQTEENRDAERTESDEEDCRGSDPYSPLQPATRVKTSHSPDPDTDDSCDWEESNEPLSGLNPLQNNEVPVSDEECNTGKTSSSECARSFGHKEHLLKHTGVHMGETLFSCPFCDDTFAKRSGLTIHLKIHKEGKLFSCLVCKQTFKWRGEILSHMRIHTGEKPFSCSLCNKAFAKHGNLRQHMTVHTGEKPFSCSVCNKKFTKKGHMKQHLTVHTGEKPFSCSVCSKGFARHSNLARHLTVHTHMGETI</sequence>
<evidence type="ECO:0000256" key="5">
    <source>
        <dbReference type="ARBA" id="ARBA00022833"/>
    </source>
</evidence>
<dbReference type="SMART" id="SM00355">
    <property type="entry name" value="ZnF_C2H2"/>
    <property type="match status" value="6"/>
</dbReference>
<evidence type="ECO:0000256" key="4">
    <source>
        <dbReference type="ARBA" id="ARBA00022771"/>
    </source>
</evidence>
<evidence type="ECO:0000256" key="2">
    <source>
        <dbReference type="ARBA" id="ARBA00022723"/>
    </source>
</evidence>
<feature type="domain" description="C2H2-type" evidence="10">
    <location>
        <begin position="339"/>
        <end position="368"/>
    </location>
</feature>
<dbReference type="GO" id="GO:0008270">
    <property type="term" value="F:zinc ion binding"/>
    <property type="evidence" value="ECO:0007669"/>
    <property type="project" value="UniProtKB-KW"/>
</dbReference>
<evidence type="ECO:0000313" key="11">
    <source>
        <dbReference type="Proteomes" id="UP000504630"/>
    </source>
</evidence>
<evidence type="ECO:0000256" key="7">
    <source>
        <dbReference type="PROSITE-ProRule" id="PRU00042"/>
    </source>
</evidence>
<gene>
    <name evidence="12" type="primary">LOC115009229</name>
</gene>
<dbReference type="FunFam" id="3.30.160.60:FF:000295">
    <property type="entry name" value="zinc finger protein 19"/>
    <property type="match status" value="1"/>
</dbReference>
<feature type="compositionally biased region" description="Basic and acidic residues" evidence="9">
    <location>
        <begin position="120"/>
        <end position="131"/>
    </location>
</feature>
<keyword evidence="2" id="KW-0479">Metal-binding</keyword>
<dbReference type="PANTHER" id="PTHR24394:SF29">
    <property type="entry name" value="MYONEURIN"/>
    <property type="match status" value="1"/>
</dbReference>